<sequence length="92" mass="10427">MSDNEIKKEIAVLHESVLNLSHEIKANDIFTQAMMFVLLKLIESSNADAIPFVIKGIEMGKEEILKQESGGEPFVRDALDRIDDLMRAIKKR</sequence>
<organism evidence="2 4">
    <name type="scientific">Pectobacterium carotovorum subsp. carotovorum</name>
    <name type="common">Erwinia carotovora subsp. carotovora</name>
    <dbReference type="NCBI Taxonomy" id="555"/>
    <lineage>
        <taxon>Bacteria</taxon>
        <taxon>Pseudomonadati</taxon>
        <taxon>Pseudomonadota</taxon>
        <taxon>Gammaproteobacteria</taxon>
        <taxon>Enterobacterales</taxon>
        <taxon>Pectobacteriaceae</taxon>
        <taxon>Pectobacterium</taxon>
    </lineage>
</organism>
<evidence type="ECO:0000313" key="2">
    <source>
        <dbReference type="EMBL" id="GLV68384.1"/>
    </source>
</evidence>
<proteinExistence type="predicted"/>
<accession>A0AAI9KZ14</accession>
<dbReference type="EMBL" id="BSRL01000001">
    <property type="protein sequence ID" value="GLV68384.1"/>
    <property type="molecule type" value="Genomic_DNA"/>
</dbReference>
<gene>
    <name evidence="2" type="ORF">Pcaca03_08280</name>
    <name evidence="1" type="ORF">SOASR016_08320</name>
</gene>
<dbReference type="Proteomes" id="UP001165145">
    <property type="component" value="Unassembled WGS sequence"/>
</dbReference>
<protein>
    <submittedName>
        <fullName evidence="2">Uncharacterized protein</fullName>
    </submittedName>
</protein>
<evidence type="ECO:0000313" key="4">
    <source>
        <dbReference type="Proteomes" id="UP001165145"/>
    </source>
</evidence>
<name>A0AAI9KZ14_PECCC</name>
<dbReference type="Proteomes" id="UP001058167">
    <property type="component" value="Unassembled WGS sequence"/>
</dbReference>
<reference evidence="2" key="2">
    <citation type="submission" date="2023-02" db="EMBL/GenBank/DDBJ databases">
        <title>Pectobacterium carotovorum subsp. carotovorum NBRC 12380.</title>
        <authorList>
            <person name="Ichikawa N."/>
            <person name="Sato H."/>
            <person name="Tonouchi N."/>
        </authorList>
    </citation>
    <scope>NUCLEOTIDE SEQUENCE</scope>
    <source>
        <strain evidence="2">NBRC 12380</strain>
    </source>
</reference>
<dbReference type="RefSeq" id="WP_261865722.1">
    <property type="nucleotide sequence ID" value="NZ_BRLF01000001.1"/>
</dbReference>
<evidence type="ECO:0000313" key="3">
    <source>
        <dbReference type="Proteomes" id="UP001058167"/>
    </source>
</evidence>
<dbReference type="EMBL" id="BRLF01000001">
    <property type="protein sequence ID" value="GKX46080.1"/>
    <property type="molecule type" value="Genomic_DNA"/>
</dbReference>
<evidence type="ECO:0000313" key="1">
    <source>
        <dbReference type="EMBL" id="GKX46080.1"/>
    </source>
</evidence>
<comment type="caution">
    <text evidence="2">The sequence shown here is derived from an EMBL/GenBank/DDBJ whole genome shotgun (WGS) entry which is preliminary data.</text>
</comment>
<dbReference type="AlphaFoldDB" id="A0AAI9KZ14"/>
<reference evidence="1" key="1">
    <citation type="submission" date="2022-06" db="EMBL/GenBank/DDBJ databases">
        <title>Draft genome sequences of Pectobacterium carotovorum subsp. carotovorum str. NBRC12380.</title>
        <authorList>
            <person name="Wakabayashi Y."/>
            <person name="Kojima K."/>
        </authorList>
    </citation>
    <scope>NUCLEOTIDE SEQUENCE</scope>
    <source>
        <strain evidence="1">NBRC 12380</strain>
    </source>
</reference>
<keyword evidence="3" id="KW-1185">Reference proteome</keyword>